<dbReference type="PANTHER" id="PTHR37017:SF11">
    <property type="entry name" value="ESTERASE_LIPASE_THIOESTERASE DOMAIN-CONTAINING PROTEIN"/>
    <property type="match status" value="1"/>
</dbReference>
<gene>
    <name evidence="2" type="ORF">CMQ_4274</name>
</gene>
<keyword evidence="3" id="KW-1185">Reference proteome</keyword>
<dbReference type="Pfam" id="PF12697">
    <property type="entry name" value="Abhydrolase_6"/>
    <property type="match status" value="1"/>
</dbReference>
<dbReference type="InterPro" id="IPR052897">
    <property type="entry name" value="Sec-Metab_Biosynth_Hydrolase"/>
</dbReference>
<dbReference type="OrthoDB" id="408373at2759"/>
<dbReference type="InterPro" id="IPR029058">
    <property type="entry name" value="AB_hydrolase_fold"/>
</dbReference>
<dbReference type="EMBL" id="GL630006">
    <property type="protein sequence ID" value="EFW98422.1"/>
    <property type="molecule type" value="Genomic_DNA"/>
</dbReference>
<dbReference type="InParanoid" id="F0XV36"/>
<evidence type="ECO:0000313" key="2">
    <source>
        <dbReference type="EMBL" id="EFW98422.1"/>
    </source>
</evidence>
<dbReference type="Proteomes" id="UP000007796">
    <property type="component" value="Unassembled WGS sequence"/>
</dbReference>
<proteinExistence type="predicted"/>
<dbReference type="Gene3D" id="3.40.50.1820">
    <property type="entry name" value="alpha/beta hydrolase"/>
    <property type="match status" value="1"/>
</dbReference>
<organism evidence="3">
    <name type="scientific">Grosmannia clavigera (strain kw1407 / UAMH 11150)</name>
    <name type="common">Blue stain fungus</name>
    <name type="synonym">Graphiocladiella clavigera</name>
    <dbReference type="NCBI Taxonomy" id="655863"/>
    <lineage>
        <taxon>Eukaryota</taxon>
        <taxon>Fungi</taxon>
        <taxon>Dikarya</taxon>
        <taxon>Ascomycota</taxon>
        <taxon>Pezizomycotina</taxon>
        <taxon>Sordariomycetes</taxon>
        <taxon>Sordariomycetidae</taxon>
        <taxon>Ophiostomatales</taxon>
        <taxon>Ophiostomataceae</taxon>
        <taxon>Leptographium</taxon>
    </lineage>
</organism>
<dbReference type="STRING" id="655863.F0XV36"/>
<evidence type="ECO:0000313" key="3">
    <source>
        <dbReference type="Proteomes" id="UP000007796"/>
    </source>
</evidence>
<protein>
    <recommendedName>
        <fullName evidence="1">AB hydrolase-1 domain-containing protein</fullName>
    </recommendedName>
</protein>
<dbReference type="RefSeq" id="XP_014167905.1">
    <property type="nucleotide sequence ID" value="XM_014312430.1"/>
</dbReference>
<reference evidence="2 3" key="1">
    <citation type="journal article" date="2011" name="Proc. Natl. Acad. Sci. U.S.A.">
        <title>Genome and transcriptome analyses of the mountain pine beetle-fungal symbiont Grosmannia clavigera, a lodgepole pine pathogen.</title>
        <authorList>
            <person name="DiGuistini S."/>
            <person name="Wang Y."/>
            <person name="Liao N.Y."/>
            <person name="Taylor G."/>
            <person name="Tanguay P."/>
            <person name="Feau N."/>
            <person name="Henrissat B."/>
            <person name="Chan S.K."/>
            <person name="Hesse-Orce U."/>
            <person name="Alamouti S.M."/>
            <person name="Tsui C.K.M."/>
            <person name="Docking R.T."/>
            <person name="Levasseur A."/>
            <person name="Haridas S."/>
            <person name="Robertson G."/>
            <person name="Birol I."/>
            <person name="Holt R.A."/>
            <person name="Marra M.A."/>
            <person name="Hamelin R.C."/>
            <person name="Hirst M."/>
            <person name="Jones S.J.M."/>
            <person name="Bohlmann J."/>
            <person name="Breuil C."/>
        </authorList>
    </citation>
    <scope>NUCLEOTIDE SEQUENCE [LARGE SCALE GENOMIC DNA]</scope>
    <source>
        <strain evidence="3">kw1407 / UAMH 11150</strain>
    </source>
</reference>
<evidence type="ECO:0000259" key="1">
    <source>
        <dbReference type="Pfam" id="PF12697"/>
    </source>
</evidence>
<feature type="domain" description="AB hydrolase-1" evidence="1">
    <location>
        <begin position="9"/>
        <end position="203"/>
    </location>
</feature>
<sequence length="225" mass="24591">MKVDGWETEAVEYPSVGAEPPTKHMPEDAAAIRAVLTPLVEQGKEVIVVVHSYGGVPGASAIQGLGWKQRAKEGKTGGVSLFIYLSAFVTRKGKCPKELLGGQFLPWMKFDGDYSRVESPEKVFYHDLNAEDLKWALDNLKHQSAPIFTDAADYEPWHEIDCGYIFCDDDQAIPLPVQEQLASALGPDAFFTHLKASHSPFLSMVPELTGALEKAAAFANEKIAA</sequence>
<dbReference type="AlphaFoldDB" id="F0XV36"/>
<name>F0XV36_GROCL</name>
<dbReference type="InterPro" id="IPR000073">
    <property type="entry name" value="AB_hydrolase_1"/>
</dbReference>
<dbReference type="eggNOG" id="ENOG502S15T">
    <property type="taxonomic scope" value="Eukaryota"/>
</dbReference>
<dbReference type="SUPFAM" id="SSF53474">
    <property type="entry name" value="alpha/beta-Hydrolases"/>
    <property type="match status" value="1"/>
</dbReference>
<dbReference type="PANTHER" id="PTHR37017">
    <property type="entry name" value="AB HYDROLASE-1 DOMAIN-CONTAINING PROTEIN-RELATED"/>
    <property type="match status" value="1"/>
</dbReference>
<accession>F0XV36</accession>
<dbReference type="HOGENOM" id="CLU_046066_1_3_1"/>
<dbReference type="GeneID" id="25977467"/>